<reference evidence="1" key="1">
    <citation type="submission" date="2022-07" db="EMBL/GenBank/DDBJ databases">
        <title>Phylogenomic reconstructions and comparative analyses of Kickxellomycotina fungi.</title>
        <authorList>
            <person name="Reynolds N.K."/>
            <person name="Stajich J.E."/>
            <person name="Barry K."/>
            <person name="Grigoriev I.V."/>
            <person name="Crous P."/>
            <person name="Smith M.E."/>
        </authorList>
    </citation>
    <scope>NUCLEOTIDE SEQUENCE</scope>
    <source>
        <strain evidence="1">CBS 102833</strain>
    </source>
</reference>
<accession>A0ACC1LMH2</accession>
<evidence type="ECO:0000313" key="1">
    <source>
        <dbReference type="EMBL" id="KAJ2811353.1"/>
    </source>
</evidence>
<gene>
    <name evidence="1" type="ORF">H4S07_002113</name>
</gene>
<protein>
    <submittedName>
        <fullName evidence="1">Uncharacterized protein</fullName>
    </submittedName>
</protein>
<organism evidence="1 2">
    <name type="scientific">Coemansia furcata</name>
    <dbReference type="NCBI Taxonomy" id="417177"/>
    <lineage>
        <taxon>Eukaryota</taxon>
        <taxon>Fungi</taxon>
        <taxon>Fungi incertae sedis</taxon>
        <taxon>Zoopagomycota</taxon>
        <taxon>Kickxellomycotina</taxon>
        <taxon>Kickxellomycetes</taxon>
        <taxon>Kickxellales</taxon>
        <taxon>Kickxellaceae</taxon>
        <taxon>Coemansia</taxon>
    </lineage>
</organism>
<sequence length="476" mass="51890">MSAGNNTSMPVSHCPEKQTLSVDIISPTKAVDACMPSLTFMSQNLRGMGQGSRGKGLKLSPLSTRIDELDPKPEFVFVQEIQGSSNPTKLLELGLGKYKPFVGGIGALHKSKGWTIIIGGDFNIAPMANDRHRGTKSNRSRNCIFQLCSQLNLIDIGAQLEPANLLMNGHLTFTTKPLTKAPDINAKDIDRAKHLGYVSRIDLFLVPADLAERAAYLHRPTGCVHTSFDHDQISLTIWNMYMLASMKASAAKAVPSAMSFLSGIHLDYGILDNSATIDKINLAFTGADIPNLLEYAGLLEPQPQPFVTYKKLLVKIREIIYTNWSNNFGLGVTDVAAVPNSGTNMPLSRNTAAMDELFALHRRYLESLGTSPTAAMMAHTAAPIKQDEIDAACNRLVSHANPGQNGMPIKLFTSSEAARVVLCKLANYVLAKPKLVTKDFVSGCDIIPYASSHPMSSLHVSHYNIEYHIITEILTQ</sequence>
<keyword evidence="2" id="KW-1185">Reference proteome</keyword>
<proteinExistence type="predicted"/>
<evidence type="ECO:0000313" key="2">
    <source>
        <dbReference type="Proteomes" id="UP001140096"/>
    </source>
</evidence>
<comment type="caution">
    <text evidence="1">The sequence shown here is derived from an EMBL/GenBank/DDBJ whole genome shotgun (WGS) entry which is preliminary data.</text>
</comment>
<name>A0ACC1LMH2_9FUNG</name>
<dbReference type="EMBL" id="JANBUP010000461">
    <property type="protein sequence ID" value="KAJ2811353.1"/>
    <property type="molecule type" value="Genomic_DNA"/>
</dbReference>
<dbReference type="Proteomes" id="UP001140096">
    <property type="component" value="Unassembled WGS sequence"/>
</dbReference>